<dbReference type="InterPro" id="IPR013320">
    <property type="entry name" value="ConA-like_dom_sf"/>
</dbReference>
<dbReference type="GO" id="GO:0004553">
    <property type="term" value="F:hydrolase activity, hydrolyzing O-glycosyl compounds"/>
    <property type="evidence" value="ECO:0007669"/>
    <property type="project" value="InterPro"/>
</dbReference>
<dbReference type="SMART" id="SM00321">
    <property type="entry name" value="WSC"/>
    <property type="match status" value="1"/>
</dbReference>
<sequence length="739" mass="81899">MAYHLTTSYAGEALLSGFNWFNGVDPSHGFVSYQSRRDAEAMGLYSIDERSGVVRLGVDSTNEYSLSDRGRPSIRIESKATYDHGLFIADFLHMPPSHCGLWPAFWTYGDNWPYDGEIDIIEGVNTAHTNILSAHTADGCTQSPTIDGLYSGQLINTECAVGENNIGCGFHPSAEDTSSYGDGFNAAHGGVYAMEWDSVHIRIWHFARGEIPRDIEEKKPDPETWGLPIAVFGGESCDVDEYFKRMRLVLNINFCGDYGNAVWGITDQCNAFASTCPEYVASHPEAFANAYWDVRYIDAYQLRIDEWNQPDHPDQWDRPDHPSDPDSWRNEQVTTTTMTTRWTETVTAYATGYHPHDPQDVDSNDGWRDHVPAHTTAAIEPVATRAPVNPVKINDYSYLGCFYSSTDFPCFTEVADSLDMTLETCIELCRPRTYAAVFDSHCFCADDLDAGTRAAKREGLCNRECPGNKLEQCGGLIGPRDNDGPREKFVTDETPRHALTVYAFVAEEKPEQPPAMAPGSNGPWRNEGDNWESEDEGTATEVEEVAVFPVSEEDDSKWKGGDWEHDGGDGYAWSEQWGDWKESQTEKQVKPDITEVVVSVTETVVDCPEGTPTKEAIVIPTWLPPVESKPWVPSDPSDPPSPPSPPPPEHNDDDYFHHDAAPPPHEDYDQSHHDPLPPPPPPPPAHNGTNNHFHPSSTSPDSPVNTFVLVAAASMVYGEVGRYFAIMGSGILVVVMGLL</sequence>
<feature type="domain" description="GH16" evidence="3">
    <location>
        <begin position="1"/>
        <end position="267"/>
    </location>
</feature>
<feature type="region of interest" description="Disordered" evidence="1">
    <location>
        <begin position="509"/>
        <end position="574"/>
    </location>
</feature>
<dbReference type="Pfam" id="PF26113">
    <property type="entry name" value="GH16_XgeA"/>
    <property type="match status" value="1"/>
</dbReference>
<protein>
    <recommendedName>
        <fullName evidence="6">Glycoside hydrolase family 16</fullName>
    </recommendedName>
</protein>
<feature type="compositionally biased region" description="Polar residues" evidence="1">
    <location>
        <begin position="687"/>
        <end position="701"/>
    </location>
</feature>
<dbReference type="EMBL" id="KI911140">
    <property type="protein sequence ID" value="ETS05419.1"/>
    <property type="molecule type" value="Genomic_DNA"/>
</dbReference>
<evidence type="ECO:0008006" key="6">
    <source>
        <dbReference type="Google" id="ProtNLM"/>
    </source>
</evidence>
<accession>A0A024SLC8</accession>
<feature type="compositionally biased region" description="Basic and acidic residues" evidence="1">
    <location>
        <begin position="649"/>
        <end position="675"/>
    </location>
</feature>
<evidence type="ECO:0000259" key="3">
    <source>
        <dbReference type="PROSITE" id="PS51762"/>
    </source>
</evidence>
<feature type="region of interest" description="Disordered" evidence="1">
    <location>
        <begin position="311"/>
        <end position="336"/>
    </location>
</feature>
<dbReference type="GO" id="GO:0009251">
    <property type="term" value="P:glucan catabolic process"/>
    <property type="evidence" value="ECO:0007669"/>
    <property type="project" value="TreeGrafter"/>
</dbReference>
<feature type="region of interest" description="Disordered" evidence="1">
    <location>
        <begin position="629"/>
        <end position="701"/>
    </location>
</feature>
<dbReference type="Proteomes" id="UP000024376">
    <property type="component" value="Unassembled WGS sequence"/>
</dbReference>
<evidence type="ECO:0000313" key="5">
    <source>
        <dbReference type="Proteomes" id="UP000024376"/>
    </source>
</evidence>
<reference evidence="5" key="1">
    <citation type="journal article" date="2013" name="Ind. Biotechnol.">
        <title>Comparative genomics analysis of Trichoderma reesei strains.</title>
        <authorList>
            <person name="Koike H."/>
            <person name="Aerts A."/>
            <person name="LaButti K."/>
            <person name="Grigoriev I.V."/>
            <person name="Baker S.E."/>
        </authorList>
    </citation>
    <scope>NUCLEOTIDE SEQUENCE [LARGE SCALE GENOMIC DNA]</scope>
    <source>
        <strain evidence="5">ATCC 56765 / BCRC 32924 / NRRL 11460 / Rut C-30</strain>
    </source>
</reference>
<evidence type="ECO:0000259" key="2">
    <source>
        <dbReference type="PROSITE" id="PS51212"/>
    </source>
</evidence>
<gene>
    <name evidence="4" type="ORF">M419DRAFT_95463</name>
</gene>
<dbReference type="PANTHER" id="PTHR10963:SF24">
    <property type="entry name" value="GLYCOSIDASE C21B10.07-RELATED"/>
    <property type="match status" value="1"/>
</dbReference>
<dbReference type="SUPFAM" id="SSF49899">
    <property type="entry name" value="Concanavalin A-like lectins/glucanases"/>
    <property type="match status" value="1"/>
</dbReference>
<dbReference type="OrthoDB" id="192832at2759"/>
<feature type="compositionally biased region" description="Basic and acidic residues" evidence="1">
    <location>
        <begin position="311"/>
        <end position="329"/>
    </location>
</feature>
<feature type="compositionally biased region" description="Pro residues" evidence="1">
    <location>
        <begin position="676"/>
        <end position="685"/>
    </location>
</feature>
<dbReference type="InterPro" id="IPR000757">
    <property type="entry name" value="Beta-glucanase-like"/>
</dbReference>
<dbReference type="PROSITE" id="PS51212">
    <property type="entry name" value="WSC"/>
    <property type="match status" value="1"/>
</dbReference>
<feature type="compositionally biased region" description="Basic and acidic residues" evidence="1">
    <location>
        <begin position="556"/>
        <end position="568"/>
    </location>
</feature>
<dbReference type="PROSITE" id="PS51762">
    <property type="entry name" value="GH16_2"/>
    <property type="match status" value="1"/>
</dbReference>
<name>A0A024SLC8_HYPJR</name>
<dbReference type="CDD" id="cd02181">
    <property type="entry name" value="GH16_fungal_Lam16A_glucanase"/>
    <property type="match status" value="1"/>
</dbReference>
<dbReference type="Gene3D" id="2.60.120.200">
    <property type="match status" value="1"/>
</dbReference>
<dbReference type="PANTHER" id="PTHR10963">
    <property type="entry name" value="GLYCOSYL HYDROLASE-RELATED"/>
    <property type="match status" value="1"/>
</dbReference>
<feature type="compositionally biased region" description="Acidic residues" evidence="1">
    <location>
        <begin position="529"/>
        <end position="544"/>
    </location>
</feature>
<dbReference type="InterPro" id="IPR002889">
    <property type="entry name" value="WSC_carb-bd"/>
</dbReference>
<dbReference type="KEGG" id="trr:M419DRAFT_95463"/>
<proteinExistence type="predicted"/>
<evidence type="ECO:0000256" key="1">
    <source>
        <dbReference type="SAM" id="MobiDB-lite"/>
    </source>
</evidence>
<dbReference type="HOGENOM" id="CLU_015157_0_0_1"/>
<dbReference type="AlphaFoldDB" id="A0A024SLC8"/>
<dbReference type="Pfam" id="PF01822">
    <property type="entry name" value="WSC"/>
    <property type="match status" value="1"/>
</dbReference>
<dbReference type="InterPro" id="IPR050546">
    <property type="entry name" value="Glycosyl_Hydrlase_16"/>
</dbReference>
<organism evidence="4 5">
    <name type="scientific">Hypocrea jecorina (strain ATCC 56765 / BCRC 32924 / NRRL 11460 / Rut C-30)</name>
    <name type="common">Trichoderma reesei</name>
    <dbReference type="NCBI Taxonomy" id="1344414"/>
    <lineage>
        <taxon>Eukaryota</taxon>
        <taxon>Fungi</taxon>
        <taxon>Dikarya</taxon>
        <taxon>Ascomycota</taxon>
        <taxon>Pezizomycotina</taxon>
        <taxon>Sordariomycetes</taxon>
        <taxon>Hypocreomycetidae</taxon>
        <taxon>Hypocreales</taxon>
        <taxon>Hypocreaceae</taxon>
        <taxon>Trichoderma</taxon>
    </lineage>
</organism>
<feature type="compositionally biased region" description="Pro residues" evidence="1">
    <location>
        <begin position="636"/>
        <end position="648"/>
    </location>
</feature>
<feature type="domain" description="WSC" evidence="2">
    <location>
        <begin position="395"/>
        <end position="488"/>
    </location>
</feature>
<evidence type="ECO:0000313" key="4">
    <source>
        <dbReference type="EMBL" id="ETS05419.1"/>
    </source>
</evidence>